<dbReference type="EMBL" id="DS027059">
    <property type="protein sequence ID" value="EAW07592.1"/>
    <property type="molecule type" value="Genomic_DNA"/>
</dbReference>
<accession>A1CPM1</accession>
<evidence type="ECO:0000256" key="2">
    <source>
        <dbReference type="SAM" id="Phobius"/>
    </source>
</evidence>
<evidence type="ECO:0000313" key="5">
    <source>
        <dbReference type="Proteomes" id="UP000006701"/>
    </source>
</evidence>
<reference evidence="4 5" key="1">
    <citation type="journal article" date="2008" name="PLoS Genet.">
        <title>Genomic islands in the pathogenic filamentous fungus Aspergillus fumigatus.</title>
        <authorList>
            <person name="Fedorova N.D."/>
            <person name="Khaldi N."/>
            <person name="Joardar V.S."/>
            <person name="Maiti R."/>
            <person name="Amedeo P."/>
            <person name="Anderson M.J."/>
            <person name="Crabtree J."/>
            <person name="Silva J.C."/>
            <person name="Badger J.H."/>
            <person name="Albarraq A."/>
            <person name="Angiuoli S."/>
            <person name="Bussey H."/>
            <person name="Bowyer P."/>
            <person name="Cotty P.J."/>
            <person name="Dyer P.S."/>
            <person name="Egan A."/>
            <person name="Galens K."/>
            <person name="Fraser-Liggett C.M."/>
            <person name="Haas B.J."/>
            <person name="Inman J.M."/>
            <person name="Kent R."/>
            <person name="Lemieux S."/>
            <person name="Malavazi I."/>
            <person name="Orvis J."/>
            <person name="Roemer T."/>
            <person name="Ronning C.M."/>
            <person name="Sundaram J.P."/>
            <person name="Sutton G."/>
            <person name="Turner G."/>
            <person name="Venter J.C."/>
            <person name="White O.R."/>
            <person name="Whitty B.R."/>
            <person name="Youngman P."/>
            <person name="Wolfe K.H."/>
            <person name="Goldman G.H."/>
            <person name="Wortman J.R."/>
            <person name="Jiang B."/>
            <person name="Denning D.W."/>
            <person name="Nierman W.C."/>
        </authorList>
    </citation>
    <scope>NUCLEOTIDE SEQUENCE [LARGE SCALE GENOMIC DNA]</scope>
    <source>
        <strain evidence="5">ATCC 1007 / CBS 513.65 / DSM 816 / NCTC 3887 / NRRL 1</strain>
    </source>
</reference>
<feature type="transmembrane region" description="Helical" evidence="2">
    <location>
        <begin position="20"/>
        <end position="39"/>
    </location>
</feature>
<keyword evidence="2" id="KW-0812">Transmembrane</keyword>
<dbReference type="OrthoDB" id="3918601at2759"/>
<dbReference type="HOGENOM" id="CLU_036632_0_1_1"/>
<evidence type="ECO:0000313" key="4">
    <source>
        <dbReference type="EMBL" id="EAW07592.1"/>
    </source>
</evidence>
<dbReference type="eggNOG" id="ENOG502SPG6">
    <property type="taxonomic scope" value="Eukaryota"/>
</dbReference>
<protein>
    <recommendedName>
        <fullName evidence="3">Rhodopsin domain-containing protein</fullName>
    </recommendedName>
</protein>
<keyword evidence="2" id="KW-1133">Transmembrane helix</keyword>
<feature type="transmembrane region" description="Helical" evidence="2">
    <location>
        <begin position="100"/>
        <end position="121"/>
    </location>
</feature>
<dbReference type="PANTHER" id="PTHR38794">
    <property type="entry name" value="INTEGRAL MEMBRANE PROTEIN"/>
    <property type="match status" value="1"/>
</dbReference>
<feature type="transmembrane region" description="Helical" evidence="2">
    <location>
        <begin position="251"/>
        <end position="269"/>
    </location>
</feature>
<keyword evidence="2" id="KW-0472">Membrane</keyword>
<feature type="transmembrane region" description="Helical" evidence="2">
    <location>
        <begin position="174"/>
        <end position="198"/>
    </location>
</feature>
<dbReference type="PANTHER" id="PTHR38794:SF3">
    <property type="entry name" value="INTEGRAL MEMBRANE PROTEIN"/>
    <property type="match status" value="1"/>
</dbReference>
<dbReference type="RefSeq" id="XP_001269018.1">
    <property type="nucleotide sequence ID" value="XM_001269017.1"/>
</dbReference>
<organism evidence="4 5">
    <name type="scientific">Aspergillus clavatus (strain ATCC 1007 / CBS 513.65 / DSM 816 / NCTC 3887 / NRRL 1 / QM 1276 / 107)</name>
    <dbReference type="NCBI Taxonomy" id="344612"/>
    <lineage>
        <taxon>Eukaryota</taxon>
        <taxon>Fungi</taxon>
        <taxon>Dikarya</taxon>
        <taxon>Ascomycota</taxon>
        <taxon>Pezizomycotina</taxon>
        <taxon>Eurotiomycetes</taxon>
        <taxon>Eurotiomycetidae</taxon>
        <taxon>Eurotiales</taxon>
        <taxon>Aspergillaceae</taxon>
        <taxon>Aspergillus</taxon>
        <taxon>Aspergillus subgen. Fumigati</taxon>
    </lineage>
</organism>
<dbReference type="GeneID" id="4700889"/>
<dbReference type="Proteomes" id="UP000006701">
    <property type="component" value="Unassembled WGS sequence"/>
</dbReference>
<feature type="transmembrane region" description="Helical" evidence="2">
    <location>
        <begin position="210"/>
        <end position="231"/>
    </location>
</feature>
<evidence type="ECO:0000256" key="1">
    <source>
        <dbReference type="SAM" id="MobiDB-lite"/>
    </source>
</evidence>
<feature type="domain" description="Rhodopsin" evidence="3">
    <location>
        <begin position="44"/>
        <end position="269"/>
    </location>
</feature>
<keyword evidence="5" id="KW-1185">Reference proteome</keyword>
<dbReference type="VEuPathDB" id="FungiDB:ACLA_023060"/>
<proteinExistence type="predicted"/>
<feature type="transmembrane region" description="Helical" evidence="2">
    <location>
        <begin position="133"/>
        <end position="154"/>
    </location>
</feature>
<feature type="region of interest" description="Disordered" evidence="1">
    <location>
        <begin position="291"/>
        <end position="318"/>
    </location>
</feature>
<dbReference type="AlphaFoldDB" id="A1CPM1"/>
<dbReference type="OMA" id="WVITVST"/>
<dbReference type="Pfam" id="PF20684">
    <property type="entry name" value="Fung_rhodopsin"/>
    <property type="match status" value="1"/>
</dbReference>
<feature type="transmembrane region" description="Helical" evidence="2">
    <location>
        <begin position="51"/>
        <end position="72"/>
    </location>
</feature>
<dbReference type="InterPro" id="IPR049326">
    <property type="entry name" value="Rhodopsin_dom_fungi"/>
</dbReference>
<sequence length="347" mass="37985">MSEPPLLPPLEQITPNNHGATVSIVAFVLLSPTILTVLAKVATMVYLKRCLLSVDLPIWACTITALIQSILIQHAVDNGMGRHRGDLSSSAFDAYNKFNYAAQLLFILVLFLSKLSTTNLIGAISPNETIQRWCMTTHVCMGAWAVLAVFALAFQCQPPYWEYSPTRCVAEGAIVFPIMIINMILDASLVATSTLMLWHVQMPRVQRLKVSAAFASRAVVIVLGVIQLLYLPKYLRSDDPTFFPNSKTLRAIMNCSIITACIPSLYRFINSLALGTNTVYVGGTELSSGAGFHRPKASASGSGRVRRASSTRLGSSRESSIFTRVTTVGNHEGCETESMRHLRDEAE</sequence>
<name>A1CPM1_ASPCL</name>
<evidence type="ECO:0000259" key="3">
    <source>
        <dbReference type="Pfam" id="PF20684"/>
    </source>
</evidence>
<dbReference type="KEGG" id="act:ACLA_023060"/>
<gene>
    <name evidence="4" type="ORF">ACLA_023060</name>
</gene>